<dbReference type="PANTHER" id="PTHR21432:SF20">
    <property type="entry name" value="ACETYL-COA HYDROLASE"/>
    <property type="match status" value="1"/>
</dbReference>
<dbReference type="SUPFAM" id="SSF100950">
    <property type="entry name" value="NagB/RpiA/CoA transferase-like"/>
    <property type="match status" value="2"/>
</dbReference>
<dbReference type="InterPro" id="IPR003702">
    <property type="entry name" value="ActCoA_hydro_N"/>
</dbReference>
<dbReference type="Gene3D" id="3.40.1080.20">
    <property type="entry name" value="Acetyl-CoA hydrolase/transferase C-terminal domain"/>
    <property type="match status" value="1"/>
</dbReference>
<protein>
    <submittedName>
        <fullName evidence="5">Acyl-CoA hydrolase</fullName>
    </submittedName>
</protein>
<dbReference type="InterPro" id="IPR038460">
    <property type="entry name" value="AcetylCoA_hyd_C_sf"/>
</dbReference>
<organism evidence="5 6">
    <name type="scientific">Serpentinicella alkaliphila</name>
    <dbReference type="NCBI Taxonomy" id="1734049"/>
    <lineage>
        <taxon>Bacteria</taxon>
        <taxon>Bacillati</taxon>
        <taxon>Bacillota</taxon>
        <taxon>Clostridia</taxon>
        <taxon>Peptostreptococcales</taxon>
        <taxon>Natronincolaceae</taxon>
        <taxon>Serpentinicella</taxon>
    </lineage>
</organism>
<reference evidence="5 6" key="1">
    <citation type="submission" date="2019-03" db="EMBL/GenBank/DDBJ databases">
        <title>Genomic Encyclopedia of Type Strains, Phase IV (KMG-IV): sequencing the most valuable type-strain genomes for metagenomic binning, comparative biology and taxonomic classification.</title>
        <authorList>
            <person name="Goeker M."/>
        </authorList>
    </citation>
    <scope>NUCLEOTIDE SEQUENCE [LARGE SCALE GENOMIC DNA]</scope>
    <source>
        <strain evidence="5 6">DSM 100013</strain>
    </source>
</reference>
<evidence type="ECO:0000313" key="5">
    <source>
        <dbReference type="EMBL" id="TCQ01986.1"/>
    </source>
</evidence>
<keyword evidence="6" id="KW-1185">Reference proteome</keyword>
<dbReference type="GO" id="GO:0008775">
    <property type="term" value="F:acetate CoA-transferase activity"/>
    <property type="evidence" value="ECO:0007669"/>
    <property type="project" value="InterPro"/>
</dbReference>
<dbReference type="Gene3D" id="3.30.750.70">
    <property type="entry name" value="4-hydroxybutyrate coenzyme like domains"/>
    <property type="match status" value="1"/>
</dbReference>
<evidence type="ECO:0000256" key="1">
    <source>
        <dbReference type="ARBA" id="ARBA00009632"/>
    </source>
</evidence>
<keyword evidence="5" id="KW-0378">Hydrolase</keyword>
<evidence type="ECO:0000256" key="2">
    <source>
        <dbReference type="ARBA" id="ARBA00022679"/>
    </source>
</evidence>
<dbReference type="InterPro" id="IPR026888">
    <property type="entry name" value="AcetylCoA_hyd_C"/>
</dbReference>
<evidence type="ECO:0000259" key="3">
    <source>
        <dbReference type="Pfam" id="PF02550"/>
    </source>
</evidence>
<dbReference type="EMBL" id="SLYC01000020">
    <property type="protein sequence ID" value="TCQ01986.1"/>
    <property type="molecule type" value="Genomic_DNA"/>
</dbReference>
<evidence type="ECO:0000313" key="6">
    <source>
        <dbReference type="Proteomes" id="UP000295504"/>
    </source>
</evidence>
<dbReference type="PANTHER" id="PTHR21432">
    <property type="entry name" value="ACETYL-COA HYDROLASE-RELATED"/>
    <property type="match status" value="1"/>
</dbReference>
<feature type="domain" description="Acetyl-CoA hydrolase/transferase C-terminal" evidence="4">
    <location>
        <begin position="274"/>
        <end position="427"/>
    </location>
</feature>
<gene>
    <name evidence="5" type="ORF">EDD79_102042</name>
</gene>
<evidence type="ECO:0000259" key="4">
    <source>
        <dbReference type="Pfam" id="PF13336"/>
    </source>
</evidence>
<dbReference type="InterPro" id="IPR046433">
    <property type="entry name" value="ActCoA_hydro"/>
</dbReference>
<accession>A0A4R2TGY4</accession>
<comment type="similarity">
    <text evidence="1">Belongs to the acetyl-CoA hydrolase/transferase family.</text>
</comment>
<feature type="domain" description="Acetyl-CoA hydrolase/transferase N-terminal" evidence="3">
    <location>
        <begin position="5"/>
        <end position="182"/>
    </location>
</feature>
<comment type="caution">
    <text evidence="5">The sequence shown here is derived from an EMBL/GenBank/DDBJ whole genome shotgun (WGS) entry which is preliminary data.</text>
</comment>
<keyword evidence="2" id="KW-0808">Transferase</keyword>
<dbReference type="InterPro" id="IPR037171">
    <property type="entry name" value="NagB/RpiA_transferase-like"/>
</dbReference>
<dbReference type="Gene3D" id="3.40.1080.10">
    <property type="entry name" value="Glutaconate Coenzyme A-transferase"/>
    <property type="match status" value="1"/>
</dbReference>
<name>A0A4R2TGY4_9FIRM</name>
<dbReference type="RefSeq" id="WP_132848664.1">
    <property type="nucleotide sequence ID" value="NZ_CP058648.1"/>
</dbReference>
<dbReference type="GO" id="GO:0016787">
    <property type="term" value="F:hydrolase activity"/>
    <property type="evidence" value="ECO:0007669"/>
    <property type="project" value="UniProtKB-KW"/>
</dbReference>
<dbReference type="Pfam" id="PF13336">
    <property type="entry name" value="AcetylCoA_hyd_C"/>
    <property type="match status" value="1"/>
</dbReference>
<dbReference type="AlphaFoldDB" id="A0A4R2TGY4"/>
<dbReference type="OrthoDB" id="9801795at2"/>
<dbReference type="Proteomes" id="UP000295504">
    <property type="component" value="Unassembled WGS sequence"/>
</dbReference>
<sequence length="434" mass="47629">MNRWQEMYISKLASPKEIVKAIKSGDVCASTCALGEPIGLVEALATRVKEEQLTGIKHHMLLTLRNNAYLSPSVSDRLQHVAWFTSGFARKAVQEGRADFMPCYYKDAPRLWREFVEADVFYATVSPMDQHGWFSFGVSVSNARAQLSRAKKVFLEVNKYMPRTHGTGFVHISEVDAICENDLPLVELGDAPITEKDAIVGNIIADLIPNEATIQLGIGGIPNAVAQALKNKRDLGIHSEMFTEGMVDLIEAGVVTNRKKNINNNKTIAGFAAGSRRMYDFLDDNPGVEFHSIDYVNDLNVIASHEKFVSINATLEVDLLGQVASESIGPRQFSGTGGQADFVRGASYSKGGMSFITTYATAKKDTISKIKPTLTEGSHVTCTKNDVDYIVTEFGAARLRGKTASERAKTLIAIAHPAFREELTQAARKMHLIP</sequence>
<dbReference type="GO" id="GO:0006083">
    <property type="term" value="P:acetate metabolic process"/>
    <property type="evidence" value="ECO:0007669"/>
    <property type="project" value="InterPro"/>
</dbReference>
<dbReference type="Pfam" id="PF02550">
    <property type="entry name" value="AcetylCoA_hydro"/>
    <property type="match status" value="1"/>
</dbReference>
<proteinExistence type="inferred from homology"/>